<reference evidence="3" key="1">
    <citation type="journal article" date="2019" name="Int. J. Syst. Evol. Microbiol.">
        <title>The Global Catalogue of Microorganisms (GCM) 10K type strain sequencing project: providing services to taxonomists for standard genome sequencing and annotation.</title>
        <authorList>
            <consortium name="The Broad Institute Genomics Platform"/>
            <consortium name="The Broad Institute Genome Sequencing Center for Infectious Disease"/>
            <person name="Wu L."/>
            <person name="Ma J."/>
        </authorList>
    </citation>
    <scope>NUCLEOTIDE SEQUENCE [LARGE SCALE GENOMIC DNA]</scope>
    <source>
        <strain evidence="3">JCM 17938</strain>
    </source>
</reference>
<organism evidence="2 3">
    <name type="scientific">Actinoallomurus liliacearum</name>
    <dbReference type="NCBI Taxonomy" id="1080073"/>
    <lineage>
        <taxon>Bacteria</taxon>
        <taxon>Bacillati</taxon>
        <taxon>Actinomycetota</taxon>
        <taxon>Actinomycetes</taxon>
        <taxon>Streptosporangiales</taxon>
        <taxon>Thermomonosporaceae</taxon>
        <taxon>Actinoallomurus</taxon>
    </lineage>
</organism>
<accession>A0ABP8U0F3</accession>
<name>A0ABP8U0F3_9ACTN</name>
<proteinExistence type="predicted"/>
<keyword evidence="3" id="KW-1185">Reference proteome</keyword>
<evidence type="ECO:0000313" key="2">
    <source>
        <dbReference type="EMBL" id="GAA4618719.1"/>
    </source>
</evidence>
<dbReference type="EMBL" id="BAABHJ010000040">
    <property type="protein sequence ID" value="GAA4618719.1"/>
    <property type="molecule type" value="Genomic_DNA"/>
</dbReference>
<comment type="caution">
    <text evidence="2">The sequence shown here is derived from an EMBL/GenBank/DDBJ whole genome shotgun (WGS) entry which is preliminary data.</text>
</comment>
<sequence>MRTLVLATGIGRLADKAHAGWNPTGWVKPLPMWVSAPVGVVALLFFAACIFTIVKPGEDKDKKTIVRACLLALPAGAVAGLCLVSVLS</sequence>
<dbReference type="Proteomes" id="UP001500212">
    <property type="component" value="Unassembled WGS sequence"/>
</dbReference>
<feature type="transmembrane region" description="Helical" evidence="1">
    <location>
        <begin position="32"/>
        <end position="53"/>
    </location>
</feature>
<keyword evidence="1" id="KW-1133">Transmembrane helix</keyword>
<keyword evidence="1" id="KW-0812">Transmembrane</keyword>
<evidence type="ECO:0000256" key="1">
    <source>
        <dbReference type="SAM" id="Phobius"/>
    </source>
</evidence>
<dbReference type="RefSeq" id="WP_345366912.1">
    <property type="nucleotide sequence ID" value="NZ_BAABHJ010000040.1"/>
</dbReference>
<evidence type="ECO:0000313" key="3">
    <source>
        <dbReference type="Proteomes" id="UP001500212"/>
    </source>
</evidence>
<feature type="transmembrane region" description="Helical" evidence="1">
    <location>
        <begin position="65"/>
        <end position="87"/>
    </location>
</feature>
<gene>
    <name evidence="2" type="ORF">GCM10023195_84330</name>
</gene>
<protein>
    <submittedName>
        <fullName evidence="2">Uncharacterized protein</fullName>
    </submittedName>
</protein>
<keyword evidence="1" id="KW-0472">Membrane</keyword>